<reference evidence="1 2" key="1">
    <citation type="submission" date="2024-08" db="EMBL/GenBank/DDBJ databases">
        <title>Genome mining of Saccharopolyspora cebuensis PGLac3 from Nigerian medicinal plant.</title>
        <authorList>
            <person name="Ezeobiora C.E."/>
            <person name="Igbokwe N.H."/>
            <person name="Amin D.H."/>
            <person name="Mendie U.E."/>
        </authorList>
    </citation>
    <scope>NUCLEOTIDE SEQUENCE [LARGE SCALE GENOMIC DNA]</scope>
    <source>
        <strain evidence="1 2">PGLac3</strain>
    </source>
</reference>
<protein>
    <submittedName>
        <fullName evidence="1">Ester cyclase</fullName>
    </submittedName>
</protein>
<evidence type="ECO:0000313" key="1">
    <source>
        <dbReference type="EMBL" id="MEY8042900.1"/>
    </source>
</evidence>
<dbReference type="PANTHER" id="PTHR38436:SF1">
    <property type="entry name" value="ESTER CYCLASE"/>
    <property type="match status" value="1"/>
</dbReference>
<dbReference type="Proteomes" id="UP001564626">
    <property type="component" value="Unassembled WGS sequence"/>
</dbReference>
<evidence type="ECO:0000313" key="2">
    <source>
        <dbReference type="Proteomes" id="UP001564626"/>
    </source>
</evidence>
<dbReference type="PANTHER" id="PTHR38436">
    <property type="entry name" value="POLYKETIDE CYCLASE SNOAL-LIKE DOMAIN"/>
    <property type="match status" value="1"/>
</dbReference>
<accession>A0ABV4CP76</accession>
<dbReference type="InterPro" id="IPR009959">
    <property type="entry name" value="Cyclase_SnoaL-like"/>
</dbReference>
<gene>
    <name evidence="1" type="ORF">AB8O55_26130</name>
</gene>
<comment type="caution">
    <text evidence="1">The sequence shown here is derived from an EMBL/GenBank/DDBJ whole genome shotgun (WGS) entry which is preliminary data.</text>
</comment>
<keyword evidence="2" id="KW-1185">Reference proteome</keyword>
<proteinExistence type="predicted"/>
<dbReference type="Pfam" id="PF07366">
    <property type="entry name" value="SnoaL"/>
    <property type="match status" value="1"/>
</dbReference>
<dbReference type="RefSeq" id="WP_345363445.1">
    <property type="nucleotide sequence ID" value="NZ_BAABII010000010.1"/>
</dbReference>
<sequence>MAKTQVTAGSPPETADRAAPANAFYVAINRGDLDAAIDLMAPEAVHRTAISDYRAPGVRVLFSTLREVLPDLEIQVVDQRSNGNRIISTVVFTGTHEGSYLGKPATGRPVAWRSTDIIEIDPYGRIGERDWDVFGDPSLWKQLGFIPAIMC</sequence>
<dbReference type="SUPFAM" id="SSF54427">
    <property type="entry name" value="NTF2-like"/>
    <property type="match status" value="1"/>
</dbReference>
<name>A0ABV4CP76_9PSEU</name>
<dbReference type="Gene3D" id="3.10.450.50">
    <property type="match status" value="1"/>
</dbReference>
<dbReference type="InterPro" id="IPR032710">
    <property type="entry name" value="NTF2-like_dom_sf"/>
</dbReference>
<organism evidence="1 2">
    <name type="scientific">Saccharopolyspora cebuensis</name>
    <dbReference type="NCBI Taxonomy" id="418759"/>
    <lineage>
        <taxon>Bacteria</taxon>
        <taxon>Bacillati</taxon>
        <taxon>Actinomycetota</taxon>
        <taxon>Actinomycetes</taxon>
        <taxon>Pseudonocardiales</taxon>
        <taxon>Pseudonocardiaceae</taxon>
        <taxon>Saccharopolyspora</taxon>
    </lineage>
</organism>
<dbReference type="EMBL" id="JBGEHV010000069">
    <property type="protein sequence ID" value="MEY8042900.1"/>
    <property type="molecule type" value="Genomic_DNA"/>
</dbReference>